<dbReference type="GO" id="GO:0006355">
    <property type="term" value="P:regulation of DNA-templated transcription"/>
    <property type="evidence" value="ECO:0007669"/>
    <property type="project" value="InterPro"/>
</dbReference>
<evidence type="ECO:0000313" key="5">
    <source>
        <dbReference type="EMBL" id="QBD80030.1"/>
    </source>
</evidence>
<evidence type="ECO:0000256" key="1">
    <source>
        <dbReference type="ARBA" id="ARBA00023015"/>
    </source>
</evidence>
<dbReference type="KEGG" id="kbs:EPA93_30225"/>
<dbReference type="SUPFAM" id="SSF46894">
    <property type="entry name" value="C-terminal effector domain of the bipartite response regulators"/>
    <property type="match status" value="1"/>
</dbReference>
<organism evidence="5 6">
    <name type="scientific">Ktedonosporobacter rubrisoli</name>
    <dbReference type="NCBI Taxonomy" id="2509675"/>
    <lineage>
        <taxon>Bacteria</taxon>
        <taxon>Bacillati</taxon>
        <taxon>Chloroflexota</taxon>
        <taxon>Ktedonobacteria</taxon>
        <taxon>Ktedonobacterales</taxon>
        <taxon>Ktedonosporobacteraceae</taxon>
        <taxon>Ktedonosporobacter</taxon>
    </lineage>
</organism>
<dbReference type="Gene3D" id="1.25.40.10">
    <property type="entry name" value="Tetratricopeptide repeat domain"/>
    <property type="match status" value="1"/>
</dbReference>
<evidence type="ECO:0000259" key="4">
    <source>
        <dbReference type="PROSITE" id="PS50043"/>
    </source>
</evidence>
<dbReference type="Gene3D" id="1.10.10.10">
    <property type="entry name" value="Winged helix-like DNA-binding domain superfamily/Winged helix DNA-binding domain"/>
    <property type="match status" value="1"/>
</dbReference>
<dbReference type="Pfam" id="PF17874">
    <property type="entry name" value="TPR_MalT"/>
    <property type="match status" value="1"/>
</dbReference>
<keyword evidence="3" id="KW-0804">Transcription</keyword>
<keyword evidence="6" id="KW-1185">Reference proteome</keyword>
<dbReference type="InterPro" id="IPR011990">
    <property type="entry name" value="TPR-like_helical_dom_sf"/>
</dbReference>
<dbReference type="GO" id="GO:0003677">
    <property type="term" value="F:DNA binding"/>
    <property type="evidence" value="ECO:0007669"/>
    <property type="project" value="UniProtKB-KW"/>
</dbReference>
<dbReference type="InterPro" id="IPR041617">
    <property type="entry name" value="TPR_MalT"/>
</dbReference>
<gene>
    <name evidence="5" type="ORF">EPA93_30225</name>
</gene>
<dbReference type="SMART" id="SM00421">
    <property type="entry name" value="HTH_LUXR"/>
    <property type="match status" value="1"/>
</dbReference>
<keyword evidence="1" id="KW-0805">Transcription regulation</keyword>
<dbReference type="Pfam" id="PF25873">
    <property type="entry name" value="WHD_MalT"/>
    <property type="match status" value="1"/>
</dbReference>
<sequence length="1050" mass="118020">MPRRATYSVFWSQEINGYEIQNSRASEPIELTPDSQAWFAWLEEISSFAFRSRTGAYCTARKEEQRGHSYWYGYRFLHGRTSKRYLGTSADLSLARLEEIALLLANGPTSASHTSANLEPVSSKMAPISSSTSCASPTSSAWQQPLIASRLSPPSLPAAQIERPHLLTRLDMGLSHPLTLLQTPAGFGKTTLVNQWITQISARPTAPQIAWISLAATDNDPRRFWHMLITAQLIEQAAWALRSLATKPQIEIVELETVITLLLNELARCQADRLLILDNYHLIAEPAIHRTLTFFIEHLPTTLRVVLLSRTEPASLPLLRWRAEGTLLELHTAALRFSIEETDSFLRQILAFPLSASALAQLDTFIEGWPAGLRLLSTGLAEKRSAQEVEQALSSLHNQASSSTLYQLLLDYCVTEILDLQPEALQHFLLRTSVCSRLTRSLCASLPGSAQNCELFEATKRCGLLHEVLDETGTWFRYQAFLREALRHEAPLRLASHELRQFALGASYWYEQQALLQDAIEAAIQAQDMERAASLIERTDGNGQAYEAQRLQRWLSQMPEVVLSTHPRLCLLTALTLRFQIGSPSQTTRGRVEALLQMAEEAWKRQHKLSWPGAISAFRAMNAWQQEPLSQAVKYAQQALDLLPDEDTDRRRKEWRSACLFIVGIGHMYEGRFDEARQSLLEAHTESQEAADPHLAHLLLPLLGLSSFVQGQLHLAEGYYRQSLAAAVSREEKGQALLGLSHLALEWNELDEAEQQARQVLELVNDSLHELNNRAVILLALIEQARGRTISAQKQLATLMARLQTSSTPLTWQLLPDVVNLSISFHLATGNLQAAEHSLELQQRAGQTLNFMQQMILHILQARLLLIQGQTNAACRQLEALLPLAQERHLMHNALEIQVLLTLTHTACKQDRQAQQQLQQLLVQTRDEGFLRLFLSAGLPLMRVLHQLVPALQDKELRSYARTILRAFARAAEGSDLGTASGDGILFEPLSLQEQRVLRLLTTGYTNQEIANELVVSVNTVKDHMKHLYRKLGVRNRLQASEVAHQLKLC</sequence>
<evidence type="ECO:0000313" key="6">
    <source>
        <dbReference type="Proteomes" id="UP000290365"/>
    </source>
</evidence>
<dbReference type="InterPro" id="IPR059106">
    <property type="entry name" value="WHD_MalT"/>
</dbReference>
<proteinExistence type="predicted"/>
<dbReference type="OrthoDB" id="134985at2"/>
<accession>A0A4P6JXD6</accession>
<dbReference type="InterPro" id="IPR016032">
    <property type="entry name" value="Sig_transdc_resp-reg_C-effctor"/>
</dbReference>
<dbReference type="SUPFAM" id="SSF52540">
    <property type="entry name" value="P-loop containing nucleoside triphosphate hydrolases"/>
    <property type="match status" value="1"/>
</dbReference>
<dbReference type="Proteomes" id="UP000290365">
    <property type="component" value="Chromosome"/>
</dbReference>
<dbReference type="AlphaFoldDB" id="A0A4P6JXD6"/>
<dbReference type="PRINTS" id="PR00038">
    <property type="entry name" value="HTHLUXR"/>
</dbReference>
<dbReference type="PANTHER" id="PTHR44688">
    <property type="entry name" value="DNA-BINDING TRANSCRIPTIONAL ACTIVATOR DEVR_DOSR"/>
    <property type="match status" value="1"/>
</dbReference>
<reference evidence="5 6" key="1">
    <citation type="submission" date="2019-01" db="EMBL/GenBank/DDBJ databases">
        <title>Ktedonosporobacter rubrisoli SCAWS-G2.</title>
        <authorList>
            <person name="Huang Y."/>
            <person name="Yan B."/>
        </authorList>
    </citation>
    <scope>NUCLEOTIDE SEQUENCE [LARGE SCALE GENOMIC DNA]</scope>
    <source>
        <strain evidence="5 6">SCAWS-G2</strain>
    </source>
</reference>
<evidence type="ECO:0000256" key="2">
    <source>
        <dbReference type="ARBA" id="ARBA00023125"/>
    </source>
</evidence>
<dbReference type="PROSITE" id="PS50043">
    <property type="entry name" value="HTH_LUXR_2"/>
    <property type="match status" value="1"/>
</dbReference>
<protein>
    <recommendedName>
        <fullName evidence="4">HTH luxR-type domain-containing protein</fullName>
    </recommendedName>
</protein>
<dbReference type="InterPro" id="IPR000792">
    <property type="entry name" value="Tscrpt_reg_LuxR_C"/>
</dbReference>
<dbReference type="PROSITE" id="PS00622">
    <property type="entry name" value="HTH_LUXR_1"/>
    <property type="match status" value="1"/>
</dbReference>
<evidence type="ECO:0000256" key="3">
    <source>
        <dbReference type="ARBA" id="ARBA00023163"/>
    </source>
</evidence>
<dbReference type="Gene3D" id="3.40.50.300">
    <property type="entry name" value="P-loop containing nucleotide triphosphate hydrolases"/>
    <property type="match status" value="1"/>
</dbReference>
<dbReference type="InterPro" id="IPR036388">
    <property type="entry name" value="WH-like_DNA-bd_sf"/>
</dbReference>
<dbReference type="RefSeq" id="WP_129891096.1">
    <property type="nucleotide sequence ID" value="NZ_CP035758.1"/>
</dbReference>
<feature type="domain" description="HTH luxR-type" evidence="4">
    <location>
        <begin position="983"/>
        <end position="1048"/>
    </location>
</feature>
<dbReference type="InterPro" id="IPR027417">
    <property type="entry name" value="P-loop_NTPase"/>
</dbReference>
<keyword evidence="2" id="KW-0238">DNA-binding</keyword>
<dbReference type="PANTHER" id="PTHR44688:SF16">
    <property type="entry name" value="DNA-BINDING TRANSCRIPTIONAL ACTIVATOR DEVR_DOSR"/>
    <property type="match status" value="1"/>
</dbReference>
<dbReference type="CDD" id="cd06170">
    <property type="entry name" value="LuxR_C_like"/>
    <property type="match status" value="1"/>
</dbReference>
<dbReference type="EMBL" id="CP035758">
    <property type="protein sequence ID" value="QBD80030.1"/>
    <property type="molecule type" value="Genomic_DNA"/>
</dbReference>
<dbReference type="Pfam" id="PF00196">
    <property type="entry name" value="GerE"/>
    <property type="match status" value="1"/>
</dbReference>
<name>A0A4P6JXD6_KTERU</name>
<dbReference type="SUPFAM" id="SSF48452">
    <property type="entry name" value="TPR-like"/>
    <property type="match status" value="1"/>
</dbReference>